<evidence type="ECO:0000256" key="1">
    <source>
        <dbReference type="SAM" id="MobiDB-lite"/>
    </source>
</evidence>
<dbReference type="AlphaFoldDB" id="A0A931C646"/>
<dbReference type="EMBL" id="JADQTO010000004">
    <property type="protein sequence ID" value="MBG0562067.1"/>
    <property type="molecule type" value="Genomic_DNA"/>
</dbReference>
<evidence type="ECO:0000259" key="3">
    <source>
        <dbReference type="Pfam" id="PF13360"/>
    </source>
</evidence>
<keyword evidence="2" id="KW-0812">Transmembrane</keyword>
<protein>
    <submittedName>
        <fullName evidence="4">PQQ-binding-like beta-propeller repeat protein</fullName>
    </submittedName>
</protein>
<evidence type="ECO:0000313" key="4">
    <source>
        <dbReference type="EMBL" id="MBG0562067.1"/>
    </source>
</evidence>
<feature type="region of interest" description="Disordered" evidence="1">
    <location>
        <begin position="61"/>
        <end position="83"/>
    </location>
</feature>
<dbReference type="InterPro" id="IPR002372">
    <property type="entry name" value="PQQ_rpt_dom"/>
</dbReference>
<keyword evidence="2" id="KW-1133">Transmembrane helix</keyword>
<dbReference type="RefSeq" id="WP_196413840.1">
    <property type="nucleotide sequence ID" value="NZ_JADQTO010000004.1"/>
</dbReference>
<dbReference type="Pfam" id="PF13360">
    <property type="entry name" value="PQQ_2"/>
    <property type="match status" value="1"/>
</dbReference>
<dbReference type="InterPro" id="IPR015943">
    <property type="entry name" value="WD40/YVTN_repeat-like_dom_sf"/>
</dbReference>
<feature type="domain" description="Pyrrolo-quinoline quinone repeat" evidence="3">
    <location>
        <begin position="115"/>
        <end position="353"/>
    </location>
</feature>
<keyword evidence="5" id="KW-1185">Reference proteome</keyword>
<organism evidence="4 5">
    <name type="scientific">Actinoplanes aureus</name>
    <dbReference type="NCBI Taxonomy" id="2792083"/>
    <lineage>
        <taxon>Bacteria</taxon>
        <taxon>Bacillati</taxon>
        <taxon>Actinomycetota</taxon>
        <taxon>Actinomycetes</taxon>
        <taxon>Micromonosporales</taxon>
        <taxon>Micromonosporaceae</taxon>
        <taxon>Actinoplanes</taxon>
    </lineage>
</organism>
<keyword evidence="2" id="KW-0472">Membrane</keyword>
<reference evidence="4" key="1">
    <citation type="submission" date="2020-11" db="EMBL/GenBank/DDBJ databases">
        <title>Isolation and identification of active actinomycetes.</title>
        <authorList>
            <person name="Sun X."/>
        </authorList>
    </citation>
    <scope>NUCLEOTIDE SEQUENCE</scope>
    <source>
        <strain evidence="4">NEAU-A11</strain>
    </source>
</reference>
<dbReference type="Gene3D" id="2.130.10.10">
    <property type="entry name" value="YVTN repeat-like/Quinoprotein amine dehydrogenase"/>
    <property type="match status" value="1"/>
</dbReference>
<sequence>MPADLDELFATLGRQADAIPLAPAAAARERGRQRNRTRAVVASAVAVCLVVAGAVGLVERSDRRPDQTVAPTPSNRAMPEVGSPISLGGTITSADVVAADGRVFALWKADDGTFHLRAADLHTGALLWEAEHRTEQKAEPNALVGLRAAKSAVVLNTSGAAYVYRATDGKLLFDLPLAENDGLVLHDRAAIRWSQQDQQIEAYDWLTGERRWSRDATADRLGIVHPRGTLRLGESGDGQLFEVTGEGEVRLMDAGTGRVLETFTVPRPADNGWVIAYDNWLIIEETSGKNGYRLAATDLGTGETTTVVSEKAGHTLHGLDMCDADRLCVLDQAPLRRYTLASIDLTRQREVWRVPAMEGYPMVESDGHGRTMVADTGVMAFYDANGREVLRTKEAATSWLNTETLLNVPAAPGPVQLIRFSDGHVTTLGEVPLRIGNCVNTEDRLACPTLDGLRIWSLTG</sequence>
<evidence type="ECO:0000313" key="5">
    <source>
        <dbReference type="Proteomes" id="UP000598146"/>
    </source>
</evidence>
<feature type="transmembrane region" description="Helical" evidence="2">
    <location>
        <begin position="39"/>
        <end position="58"/>
    </location>
</feature>
<gene>
    <name evidence="4" type="ORF">I4J89_11395</name>
</gene>
<dbReference type="Proteomes" id="UP000598146">
    <property type="component" value="Unassembled WGS sequence"/>
</dbReference>
<comment type="caution">
    <text evidence="4">The sequence shown here is derived from an EMBL/GenBank/DDBJ whole genome shotgun (WGS) entry which is preliminary data.</text>
</comment>
<accession>A0A931C646</accession>
<evidence type="ECO:0000256" key="2">
    <source>
        <dbReference type="SAM" id="Phobius"/>
    </source>
</evidence>
<dbReference type="SUPFAM" id="SSF50998">
    <property type="entry name" value="Quinoprotein alcohol dehydrogenase-like"/>
    <property type="match status" value="1"/>
</dbReference>
<dbReference type="PANTHER" id="PTHR34512:SF30">
    <property type="entry name" value="OUTER MEMBRANE PROTEIN ASSEMBLY FACTOR BAMB"/>
    <property type="match status" value="1"/>
</dbReference>
<name>A0A931C646_9ACTN</name>
<dbReference type="PANTHER" id="PTHR34512">
    <property type="entry name" value="CELL SURFACE PROTEIN"/>
    <property type="match status" value="1"/>
</dbReference>
<dbReference type="InterPro" id="IPR011047">
    <property type="entry name" value="Quinoprotein_ADH-like_sf"/>
</dbReference>
<proteinExistence type="predicted"/>